<dbReference type="PATRIC" id="fig|1297617.4.peg.298"/>
<dbReference type="InterPro" id="IPR011853">
    <property type="entry name" value="TRAP_DctM-Dct_fused"/>
</dbReference>
<feature type="transmembrane region" description="Helical" evidence="1">
    <location>
        <begin position="317"/>
        <end position="338"/>
    </location>
</feature>
<dbReference type="NCBIfam" id="TIGR02123">
    <property type="entry name" value="TRAP_fused"/>
    <property type="match status" value="1"/>
</dbReference>
<dbReference type="PANTHER" id="PTHR43849:SF2">
    <property type="entry name" value="BLL3936 PROTEIN"/>
    <property type="match status" value="1"/>
</dbReference>
<reference evidence="4" key="2">
    <citation type="submission" date="2015-04" db="EMBL/GenBank/DDBJ databases">
        <title>A butyrogenic pathway from the amino acid lysine in a human gut commensal.</title>
        <authorList>
            <person name="de Vos W.M."/>
            <person name="Bui N.T.P."/>
            <person name="Plugge C.M."/>
            <person name="Ritari J."/>
        </authorList>
    </citation>
    <scope>NUCLEOTIDE SEQUENCE [LARGE SCALE GENOMIC DNA]</scope>
    <source>
        <strain evidence="4">AF211</strain>
    </source>
</reference>
<feature type="transmembrane region" description="Helical" evidence="1">
    <location>
        <begin position="280"/>
        <end position="305"/>
    </location>
</feature>
<dbReference type="STRING" id="1297617.IB211_00292"/>
<feature type="transmembrane region" description="Helical" evidence="1">
    <location>
        <begin position="120"/>
        <end position="143"/>
    </location>
</feature>
<organism evidence="3 4">
    <name type="scientific">Intestinimonas butyriciproducens</name>
    <dbReference type="NCBI Taxonomy" id="1297617"/>
    <lineage>
        <taxon>Bacteria</taxon>
        <taxon>Bacillati</taxon>
        <taxon>Bacillota</taxon>
        <taxon>Clostridia</taxon>
        <taxon>Eubacteriales</taxon>
        <taxon>Intestinimonas</taxon>
    </lineage>
</organism>
<dbReference type="PANTHER" id="PTHR43849">
    <property type="entry name" value="BLL3936 PROTEIN"/>
    <property type="match status" value="1"/>
</dbReference>
<feature type="transmembrane region" description="Helical" evidence="1">
    <location>
        <begin position="150"/>
        <end position="171"/>
    </location>
</feature>
<dbReference type="KEGG" id="ibu:IB211_00292"/>
<dbReference type="Pfam" id="PF06808">
    <property type="entry name" value="DctM"/>
    <property type="match status" value="1"/>
</dbReference>
<feature type="transmembrane region" description="Helical" evidence="1">
    <location>
        <begin position="359"/>
        <end position="381"/>
    </location>
</feature>
<feature type="transmembrane region" description="Helical" evidence="1">
    <location>
        <begin position="572"/>
        <end position="594"/>
    </location>
</feature>
<dbReference type="AlphaFoldDB" id="A0A0S2W0Z6"/>
<feature type="transmembrane region" description="Helical" evidence="1">
    <location>
        <begin position="458"/>
        <end position="486"/>
    </location>
</feature>
<feature type="transmembrane region" description="Helical" evidence="1">
    <location>
        <begin position="38"/>
        <end position="59"/>
    </location>
</feature>
<evidence type="ECO:0000259" key="2">
    <source>
        <dbReference type="Pfam" id="PF06808"/>
    </source>
</evidence>
<feature type="transmembrane region" description="Helical" evidence="1">
    <location>
        <begin position="387"/>
        <end position="403"/>
    </location>
</feature>
<proteinExistence type="predicted"/>
<feature type="transmembrane region" description="Helical" evidence="1">
    <location>
        <begin position="606"/>
        <end position="634"/>
    </location>
</feature>
<feature type="transmembrane region" description="Helical" evidence="1">
    <location>
        <begin position="423"/>
        <end position="446"/>
    </location>
</feature>
<feature type="transmembrane region" description="Helical" evidence="1">
    <location>
        <begin position="96"/>
        <end position="114"/>
    </location>
</feature>
<feature type="transmembrane region" description="Helical" evidence="1">
    <location>
        <begin position="507"/>
        <end position="529"/>
    </location>
</feature>
<dbReference type="RefSeq" id="WP_081959928.1">
    <property type="nucleotide sequence ID" value="NZ_CP011307.1"/>
</dbReference>
<keyword evidence="4" id="KW-1185">Reference proteome</keyword>
<dbReference type="InterPro" id="IPR010656">
    <property type="entry name" value="DctM"/>
</dbReference>
<name>A0A0S2W0Z6_9FIRM</name>
<gene>
    <name evidence="3" type="ORF">IB211_00292</name>
</gene>
<feature type="transmembrane region" description="Helical" evidence="1">
    <location>
        <begin position="191"/>
        <end position="214"/>
    </location>
</feature>
<reference evidence="3 4" key="1">
    <citation type="journal article" date="2015" name="Nat. Commun.">
        <title>Production of butyrate from lysine and the Amadori product fructoselysine by a human gut commensal.</title>
        <authorList>
            <person name="Bui T.P."/>
            <person name="Ritari J."/>
            <person name="Boeren S."/>
            <person name="de Waard P."/>
            <person name="Plugge C.M."/>
            <person name="de Vos W.M."/>
        </authorList>
    </citation>
    <scope>NUCLEOTIDE SEQUENCE [LARGE SCALE GENOMIC DNA]</scope>
    <source>
        <strain evidence="3 4">AF211</strain>
    </source>
</reference>
<keyword evidence="1" id="KW-0812">Transmembrane</keyword>
<evidence type="ECO:0000256" key="1">
    <source>
        <dbReference type="SAM" id="Phobius"/>
    </source>
</evidence>
<keyword evidence="1" id="KW-0472">Membrane</keyword>
<dbReference type="EMBL" id="CP011307">
    <property type="protein sequence ID" value="ALP92688.1"/>
    <property type="molecule type" value="Genomic_DNA"/>
</dbReference>
<feature type="transmembrane region" description="Helical" evidence="1">
    <location>
        <begin position="65"/>
        <end position="84"/>
    </location>
</feature>
<feature type="domain" description="TRAP C4-dicarboxylate transport system permease DctM subunit" evidence="2">
    <location>
        <begin position="136"/>
        <end position="566"/>
    </location>
</feature>
<accession>A0A0S2W0Z6</accession>
<evidence type="ECO:0000313" key="4">
    <source>
        <dbReference type="Proteomes" id="UP000064844"/>
    </source>
</evidence>
<evidence type="ECO:0000313" key="3">
    <source>
        <dbReference type="EMBL" id="ALP92688.1"/>
    </source>
</evidence>
<keyword evidence="1" id="KW-1133">Transmembrane helix</keyword>
<protein>
    <submittedName>
        <fullName evidence="3">TRAP-type uncharacterized transport system, fused permease component</fullName>
    </submittedName>
</protein>
<feature type="transmembrane region" description="Helical" evidence="1">
    <location>
        <begin position="541"/>
        <end position="560"/>
    </location>
</feature>
<sequence>MMLKRKDKLLQKELESTDVGPSSTETAPAKNWVQDTPLWRVGTAIAIALGVYHFATSFVGIPQAWLHRAIHMMLVLLLAYISFGKVKKPIRYLEKGITVGFLCLAFVYILVYYNDIQLRAAFPTTLDLVIGTGLVALVIVACWRYVGPAMAWVIIAFCLYAVLGFLLPGRLKAPQLTFPYMISYLFNSNFALMGSTTGVAATSVVMFVFFGALLDKSGAMKVFSDISIMATRRITGGPAKASVIACALVGMIQGNSITNVATTGTFAIPLMKRAGYSKEFAGAVEATAATGGMIMPPVMGAAAFLMAEYTSTPYSKIIVYAIVPALLYYLGVFLAVHLRALRWDLKPVELELSLSKKEMLWQGLTCLAGFLTLIVMLVAGFSATRSALFATLALTLVWVIRPVDRLTLRGFLKAVESGGRGMLSVSTACVGAGIVVGCIGMTGLGIKISVLASIVNANVWAVLIMSMVVCIILGMGLPVTASYVLAATTLSSVLTGYGLELIPVHMFLLYFATMSAITPPVALASYAAAGIADASPNKVGWQGLVLVLPSFLVPFVFIFNQELLLIGNGLDIILAVLSASAGIFAFSIITEGWIFGKVPTPARVLLGVAVVCLLMVGVATDLIGYVILAAVVLTNYMAARKRKKELA</sequence>
<dbReference type="Proteomes" id="UP000064844">
    <property type="component" value="Chromosome"/>
</dbReference>
<dbReference type="eggNOG" id="COG4666">
    <property type="taxonomic scope" value="Bacteria"/>
</dbReference>